<dbReference type="InterPro" id="IPR050951">
    <property type="entry name" value="Retrovirus_Pol_polyprotein"/>
</dbReference>
<dbReference type="Pfam" id="PF00665">
    <property type="entry name" value="rve"/>
    <property type="match status" value="1"/>
</dbReference>
<dbReference type="SUPFAM" id="SSF53098">
    <property type="entry name" value="Ribonuclease H-like"/>
    <property type="match status" value="1"/>
</dbReference>
<proteinExistence type="predicted"/>
<dbReference type="Proteomes" id="UP000504606">
    <property type="component" value="Unplaced"/>
</dbReference>
<gene>
    <name evidence="4" type="primary">LOC113217067</name>
</gene>
<dbReference type="OrthoDB" id="6576283at2759"/>
<dbReference type="GO" id="GO:0003676">
    <property type="term" value="F:nucleic acid binding"/>
    <property type="evidence" value="ECO:0007669"/>
    <property type="project" value="InterPro"/>
</dbReference>
<dbReference type="InterPro" id="IPR012337">
    <property type="entry name" value="RNaseH-like_sf"/>
</dbReference>
<evidence type="ECO:0000256" key="1">
    <source>
        <dbReference type="SAM" id="MobiDB-lite"/>
    </source>
</evidence>
<dbReference type="InterPro" id="IPR001584">
    <property type="entry name" value="Integrase_cat-core"/>
</dbReference>
<dbReference type="GeneID" id="113217067"/>
<dbReference type="KEGG" id="foc:113217067"/>
<reference evidence="4" key="1">
    <citation type="submission" date="2025-08" db="UniProtKB">
        <authorList>
            <consortium name="RefSeq"/>
        </authorList>
    </citation>
    <scope>IDENTIFICATION</scope>
    <source>
        <tissue evidence="4">Whole organism</tissue>
    </source>
</reference>
<dbReference type="RefSeq" id="XP_026292693.2">
    <property type="nucleotide sequence ID" value="XM_026436908.2"/>
</dbReference>
<evidence type="ECO:0000313" key="3">
    <source>
        <dbReference type="Proteomes" id="UP000504606"/>
    </source>
</evidence>
<organism evidence="3 4">
    <name type="scientific">Frankliniella occidentalis</name>
    <name type="common">Western flower thrips</name>
    <name type="synonym">Euthrips occidentalis</name>
    <dbReference type="NCBI Taxonomy" id="133901"/>
    <lineage>
        <taxon>Eukaryota</taxon>
        <taxon>Metazoa</taxon>
        <taxon>Ecdysozoa</taxon>
        <taxon>Arthropoda</taxon>
        <taxon>Hexapoda</taxon>
        <taxon>Insecta</taxon>
        <taxon>Pterygota</taxon>
        <taxon>Neoptera</taxon>
        <taxon>Paraneoptera</taxon>
        <taxon>Thysanoptera</taxon>
        <taxon>Terebrantia</taxon>
        <taxon>Thripoidea</taxon>
        <taxon>Thripidae</taxon>
        <taxon>Frankliniella</taxon>
    </lineage>
</organism>
<name>A0A6J1THE7_FRAOC</name>
<keyword evidence="3" id="KW-1185">Reference proteome</keyword>
<protein>
    <submittedName>
        <fullName evidence="4">KRAB-A domain-containing protein 2-like</fullName>
    </submittedName>
</protein>
<dbReference type="PROSITE" id="PS50994">
    <property type="entry name" value="INTEGRASE"/>
    <property type="match status" value="1"/>
</dbReference>
<feature type="region of interest" description="Disordered" evidence="1">
    <location>
        <begin position="261"/>
        <end position="282"/>
    </location>
</feature>
<feature type="domain" description="Integrase catalytic" evidence="2">
    <location>
        <begin position="66"/>
        <end position="232"/>
    </location>
</feature>
<dbReference type="InterPro" id="IPR036397">
    <property type="entry name" value="RNaseH_sf"/>
</dbReference>
<sequence length="282" mass="32092">MVFFVTIDEYYDLILEVHLAEGHKGRNVLMPKLQATYKNIPREVVQLFLDLCPTCLLKKKTKKRGLTVKPMVFHQMNDRWQIDLVDMQSAADGEFRWIFVCQDHLTKFIHLRALTSKRAVEVAEHLLEIMLVFGAPSILQSDNGREFVNQIIESLKDTWPELKIVHGSPRHSQSQGSVERANQDIQDMLSAWMLTYRTKQWSKGLKYVASQKNSALHQGTGRSPYEAVFGTPMKVGISSSLPSALVPYLTTEEELLEFLEGIGREPSTPPRASPTRQGKLVN</sequence>
<accession>A0A6J1THE7</accession>
<dbReference type="Gene3D" id="3.30.420.10">
    <property type="entry name" value="Ribonuclease H-like superfamily/Ribonuclease H"/>
    <property type="match status" value="1"/>
</dbReference>
<dbReference type="GO" id="GO:0015074">
    <property type="term" value="P:DNA integration"/>
    <property type="evidence" value="ECO:0007669"/>
    <property type="project" value="InterPro"/>
</dbReference>
<dbReference type="AlphaFoldDB" id="A0A6J1THE7"/>
<dbReference type="PANTHER" id="PTHR37984">
    <property type="entry name" value="PROTEIN CBG26694"/>
    <property type="match status" value="1"/>
</dbReference>
<evidence type="ECO:0000259" key="2">
    <source>
        <dbReference type="PROSITE" id="PS50994"/>
    </source>
</evidence>
<dbReference type="PANTHER" id="PTHR37984:SF5">
    <property type="entry name" value="PROTEIN NYNRIN-LIKE"/>
    <property type="match status" value="1"/>
</dbReference>
<evidence type="ECO:0000313" key="4">
    <source>
        <dbReference type="RefSeq" id="XP_026292693.2"/>
    </source>
</evidence>